<protein>
    <submittedName>
        <fullName evidence="5">Glycosyltransferase family 2 protein</fullName>
    </submittedName>
</protein>
<accession>A0A5M6CP90</accession>
<evidence type="ECO:0000313" key="6">
    <source>
        <dbReference type="Proteomes" id="UP000323632"/>
    </source>
</evidence>
<evidence type="ECO:0000313" key="5">
    <source>
        <dbReference type="EMBL" id="KAA5536917.1"/>
    </source>
</evidence>
<keyword evidence="2" id="KW-0328">Glycosyltransferase</keyword>
<dbReference type="AlphaFoldDB" id="A0A5M6CP90"/>
<dbReference type="InterPro" id="IPR001173">
    <property type="entry name" value="Glyco_trans_2-like"/>
</dbReference>
<gene>
    <name evidence="5" type="ORF">F0919_04385</name>
</gene>
<dbReference type="EMBL" id="VWSH01000001">
    <property type="protein sequence ID" value="KAA5536917.1"/>
    <property type="molecule type" value="Genomic_DNA"/>
</dbReference>
<proteinExistence type="inferred from homology"/>
<keyword evidence="3 5" id="KW-0808">Transferase</keyword>
<comment type="caution">
    <text evidence="5">The sequence shown here is derived from an EMBL/GenBank/DDBJ whole genome shotgun (WGS) entry which is preliminary data.</text>
</comment>
<dbReference type="Pfam" id="PF00535">
    <property type="entry name" value="Glycos_transf_2"/>
    <property type="match status" value="1"/>
</dbReference>
<dbReference type="PANTHER" id="PTHR43179:SF12">
    <property type="entry name" value="GALACTOFURANOSYLTRANSFERASE GLFT2"/>
    <property type="match status" value="1"/>
</dbReference>
<comment type="similarity">
    <text evidence="1">Belongs to the glycosyltransferase 2 family.</text>
</comment>
<organism evidence="5 6">
    <name type="scientific">Taibaiella lutea</name>
    <dbReference type="NCBI Taxonomy" id="2608001"/>
    <lineage>
        <taxon>Bacteria</taxon>
        <taxon>Pseudomonadati</taxon>
        <taxon>Bacteroidota</taxon>
        <taxon>Chitinophagia</taxon>
        <taxon>Chitinophagales</taxon>
        <taxon>Chitinophagaceae</taxon>
        <taxon>Taibaiella</taxon>
    </lineage>
</organism>
<evidence type="ECO:0000256" key="3">
    <source>
        <dbReference type="ARBA" id="ARBA00022679"/>
    </source>
</evidence>
<dbReference type="SUPFAM" id="SSF53448">
    <property type="entry name" value="Nucleotide-diphospho-sugar transferases"/>
    <property type="match status" value="1"/>
</dbReference>
<keyword evidence="6" id="KW-1185">Reference proteome</keyword>
<feature type="domain" description="Glycosyltransferase 2-like" evidence="4">
    <location>
        <begin position="10"/>
        <end position="186"/>
    </location>
</feature>
<sequence length="348" mass="40229">MIVTRQDTAVVILSYNSRKWHELFLPKIVEQAKDGYDVIVVDHASPDDTAQYVRHHFPYIQLIELKENHGFAWGYAEALKQIQSKYYILLSSDFEVTDNWFPAIHTAMETNKNLVACQPKIRYYKDKEYFEYAGAAGGFMDKWGYLFCRGRIFSTLEKDEGQYNDSTNDLFWASGGCFVVRADVYHKLGGLDPDLFAHMEEIDVCWRMKNAGYDIGYVADSTVFHVGGSVITYGSPQKTYYNFRNSLVLLLKNESAGKLLWLLPLRLILDGIAALQFLAGGKINNILAIVKAHWNFFFTFGKWYKKRRIHKELVTVRSKTGIYKKSIIIQYFLNGKKKFSDLRAEDFN</sequence>
<dbReference type="CDD" id="cd04186">
    <property type="entry name" value="GT_2_like_c"/>
    <property type="match status" value="1"/>
</dbReference>
<dbReference type="Gene3D" id="3.90.550.10">
    <property type="entry name" value="Spore Coat Polysaccharide Biosynthesis Protein SpsA, Chain A"/>
    <property type="match status" value="1"/>
</dbReference>
<dbReference type="RefSeq" id="WP_150031494.1">
    <property type="nucleotide sequence ID" value="NZ_VWSH01000001.1"/>
</dbReference>
<dbReference type="PANTHER" id="PTHR43179">
    <property type="entry name" value="RHAMNOSYLTRANSFERASE WBBL"/>
    <property type="match status" value="1"/>
</dbReference>
<evidence type="ECO:0000256" key="2">
    <source>
        <dbReference type="ARBA" id="ARBA00022676"/>
    </source>
</evidence>
<dbReference type="Proteomes" id="UP000323632">
    <property type="component" value="Unassembled WGS sequence"/>
</dbReference>
<evidence type="ECO:0000259" key="4">
    <source>
        <dbReference type="Pfam" id="PF00535"/>
    </source>
</evidence>
<dbReference type="InterPro" id="IPR029044">
    <property type="entry name" value="Nucleotide-diphossugar_trans"/>
</dbReference>
<reference evidence="5 6" key="1">
    <citation type="submission" date="2019-09" db="EMBL/GenBank/DDBJ databases">
        <title>Genome sequence and assembly of Taibaiella sp.</title>
        <authorList>
            <person name="Chhetri G."/>
        </authorList>
    </citation>
    <scope>NUCLEOTIDE SEQUENCE [LARGE SCALE GENOMIC DNA]</scope>
    <source>
        <strain evidence="5 6">KVB11</strain>
    </source>
</reference>
<evidence type="ECO:0000256" key="1">
    <source>
        <dbReference type="ARBA" id="ARBA00006739"/>
    </source>
</evidence>
<name>A0A5M6CP90_9BACT</name>
<dbReference type="GO" id="GO:0016757">
    <property type="term" value="F:glycosyltransferase activity"/>
    <property type="evidence" value="ECO:0007669"/>
    <property type="project" value="UniProtKB-KW"/>
</dbReference>